<evidence type="ECO:0000313" key="2">
    <source>
        <dbReference type="Proteomes" id="UP001651690"/>
    </source>
</evidence>
<gene>
    <name evidence="1" type="ORF">NM203_30650</name>
</gene>
<protein>
    <submittedName>
        <fullName evidence="1">Uncharacterized protein</fullName>
    </submittedName>
</protein>
<dbReference type="EMBL" id="JANDBD010000017">
    <property type="protein sequence ID" value="MCP9276554.1"/>
    <property type="molecule type" value="Genomic_DNA"/>
</dbReference>
<comment type="caution">
    <text evidence="1">The sequence shown here is derived from an EMBL/GenBank/DDBJ whole genome shotgun (WGS) entry which is preliminary data.</text>
</comment>
<name>A0ABT1MEB4_9MYCO</name>
<accession>A0ABT1MEB4</accession>
<proteinExistence type="predicted"/>
<reference evidence="1 2" key="1">
    <citation type="submission" date="2022-06" db="EMBL/GenBank/DDBJ databases">
        <title>Mycolicibacterium sp. CAU 1645 isolated from seawater.</title>
        <authorList>
            <person name="Kim W."/>
        </authorList>
    </citation>
    <scope>NUCLEOTIDE SEQUENCE [LARGE SCALE GENOMIC DNA]</scope>
    <source>
        <strain evidence="1 2">CAU 1645</strain>
    </source>
</reference>
<keyword evidence="2" id="KW-1185">Reference proteome</keyword>
<sequence>MISLEAPVLAGSRPRAQQILKDLPSDLSQAVVELHCESLIAAAASFADEIVRSILVDRRARRLVVTGVSDEEFVGYLRDRADVHNVADRLQVFS</sequence>
<dbReference type="Proteomes" id="UP001651690">
    <property type="component" value="Unassembled WGS sequence"/>
</dbReference>
<evidence type="ECO:0000313" key="1">
    <source>
        <dbReference type="EMBL" id="MCP9276554.1"/>
    </source>
</evidence>
<organism evidence="1 2">
    <name type="scientific">Mycolicibacterium arenosum</name>
    <dbReference type="NCBI Taxonomy" id="2952157"/>
    <lineage>
        <taxon>Bacteria</taxon>
        <taxon>Bacillati</taxon>
        <taxon>Actinomycetota</taxon>
        <taxon>Actinomycetes</taxon>
        <taxon>Mycobacteriales</taxon>
        <taxon>Mycobacteriaceae</taxon>
        <taxon>Mycolicibacterium</taxon>
    </lineage>
</organism>
<dbReference type="RefSeq" id="WP_255064618.1">
    <property type="nucleotide sequence ID" value="NZ_JANDBD010000017.1"/>
</dbReference>